<evidence type="ECO:0000313" key="5">
    <source>
        <dbReference type="Proteomes" id="UP001209083"/>
    </source>
</evidence>
<accession>A0ABY8QYR2</accession>
<evidence type="ECO:0000313" key="4">
    <source>
        <dbReference type="EMBL" id="WGW13926.1"/>
    </source>
</evidence>
<dbReference type="SUPFAM" id="SSF51905">
    <property type="entry name" value="FAD/NAD(P)-binding domain"/>
    <property type="match status" value="1"/>
</dbReference>
<protein>
    <submittedName>
        <fullName evidence="4">FAD-dependent monooxygenase</fullName>
    </submittedName>
</protein>
<dbReference type="InterPro" id="IPR036188">
    <property type="entry name" value="FAD/NAD-bd_sf"/>
</dbReference>
<proteinExistence type="predicted"/>
<reference evidence="4 5" key="1">
    <citation type="submission" date="2023-05" db="EMBL/GenBank/DDBJ databases">
        <title>Lithophilousrod everest ZFBP1038 complete genpme.</title>
        <authorList>
            <person name="Tian M."/>
        </authorList>
    </citation>
    <scope>NUCLEOTIDE SEQUENCE [LARGE SCALE GENOMIC DNA]</scope>
    <source>
        <strain evidence="4 5">ZFBP1038</strain>
    </source>
</reference>
<evidence type="ECO:0000259" key="3">
    <source>
        <dbReference type="Pfam" id="PF01494"/>
    </source>
</evidence>
<dbReference type="Pfam" id="PF01494">
    <property type="entry name" value="FAD_binding_3"/>
    <property type="match status" value="2"/>
</dbReference>
<dbReference type="GO" id="GO:0004497">
    <property type="term" value="F:monooxygenase activity"/>
    <property type="evidence" value="ECO:0007669"/>
    <property type="project" value="UniProtKB-KW"/>
</dbReference>
<dbReference type="Proteomes" id="UP001209083">
    <property type="component" value="Chromosome"/>
</dbReference>
<dbReference type="InterPro" id="IPR002938">
    <property type="entry name" value="FAD-bd"/>
</dbReference>
<dbReference type="Gene3D" id="3.50.50.60">
    <property type="entry name" value="FAD/NAD(P)-binding domain"/>
    <property type="match status" value="1"/>
</dbReference>
<organism evidence="4 5">
    <name type="scientific">Saxibacter everestensis</name>
    <dbReference type="NCBI Taxonomy" id="2909229"/>
    <lineage>
        <taxon>Bacteria</taxon>
        <taxon>Bacillati</taxon>
        <taxon>Actinomycetota</taxon>
        <taxon>Actinomycetes</taxon>
        <taxon>Micrococcales</taxon>
        <taxon>Brevibacteriaceae</taxon>
        <taxon>Saxibacter</taxon>
    </lineage>
</organism>
<keyword evidence="1" id="KW-0560">Oxidoreductase</keyword>
<dbReference type="PANTHER" id="PTHR13789">
    <property type="entry name" value="MONOOXYGENASE"/>
    <property type="match status" value="1"/>
</dbReference>
<sequence length="345" mass="36606">MKREAAVIGAGVGGLTAANFLVRAGWEVSIFERAASLPTTGTALGMWPSAMAALDLIGVGEAVRAHGCRVTGGSILRPDGSLIARIGDRQGSVLISRPALLAGLAAALPSGAIRFGSEVNGIQSVRQFDLVVAADGLNSKIRDELFGPRYAPQFLGAVAYRGSVPGSVSTVSETWGSARLFGITPRGDGLTNWFGCVRTPRLADAGAPDPLRSLEWHFGRWHSDVVDVLARIESKSVLQHALYQTPALPTYVRGNVALIGDAVHAMAPNLGRGACESILDGAALARSLGETAGSVRDIESGLRRYDKARRRTTRRFVQASRLMGRMAMTSRWQPGRDRILSQIPG</sequence>
<dbReference type="EMBL" id="CP090958">
    <property type="protein sequence ID" value="WGW13926.1"/>
    <property type="molecule type" value="Genomic_DNA"/>
</dbReference>
<evidence type="ECO:0000256" key="2">
    <source>
        <dbReference type="ARBA" id="ARBA00023033"/>
    </source>
</evidence>
<evidence type="ECO:0000256" key="1">
    <source>
        <dbReference type="ARBA" id="ARBA00023002"/>
    </source>
</evidence>
<dbReference type="PANTHER" id="PTHR13789:SF309">
    <property type="entry name" value="PUTATIVE (AFU_ORTHOLOGUE AFUA_6G14510)-RELATED"/>
    <property type="match status" value="1"/>
</dbReference>
<dbReference type="InterPro" id="IPR050493">
    <property type="entry name" value="FAD-dep_Monooxygenase_BioMet"/>
</dbReference>
<dbReference type="RefSeq" id="WP_349640749.1">
    <property type="nucleotide sequence ID" value="NZ_CP090958.1"/>
</dbReference>
<feature type="domain" description="FAD-binding" evidence="3">
    <location>
        <begin position="4"/>
        <end position="69"/>
    </location>
</feature>
<keyword evidence="5" id="KW-1185">Reference proteome</keyword>
<gene>
    <name evidence="4" type="ORF">LWF01_09365</name>
</gene>
<dbReference type="PRINTS" id="PR00420">
    <property type="entry name" value="RNGMNOXGNASE"/>
</dbReference>
<name>A0ABY8QYR2_9MICO</name>
<feature type="domain" description="FAD-binding" evidence="3">
    <location>
        <begin position="129"/>
        <end position="319"/>
    </location>
</feature>
<keyword evidence="2 4" id="KW-0503">Monooxygenase</keyword>